<evidence type="ECO:0000313" key="9">
    <source>
        <dbReference type="EMBL" id="ARK32100.1"/>
    </source>
</evidence>
<evidence type="ECO:0000256" key="1">
    <source>
        <dbReference type="ARBA" id="ARBA00005322"/>
    </source>
</evidence>
<dbReference type="GO" id="GO:0044781">
    <property type="term" value="P:bacterial-type flagellum organization"/>
    <property type="evidence" value="ECO:0007669"/>
    <property type="project" value="UniProtKB-KW"/>
</dbReference>
<evidence type="ECO:0000313" key="10">
    <source>
        <dbReference type="Proteomes" id="UP000193006"/>
    </source>
</evidence>
<evidence type="ECO:0000256" key="7">
    <source>
        <dbReference type="SAM" id="MobiDB-lite"/>
    </source>
</evidence>
<keyword evidence="3" id="KW-0678">Repressor</keyword>
<organism evidence="9 10">
    <name type="scientific">Halalkalibacter krulwichiae</name>
    <dbReference type="NCBI Taxonomy" id="199441"/>
    <lineage>
        <taxon>Bacteria</taxon>
        <taxon>Bacillati</taxon>
        <taxon>Bacillota</taxon>
        <taxon>Bacilli</taxon>
        <taxon>Bacillales</taxon>
        <taxon>Bacillaceae</taxon>
        <taxon>Halalkalibacter</taxon>
    </lineage>
</organism>
<dbReference type="STRING" id="199441.BkAM31D_20900"/>
<accession>A0A1X9MHR3</accession>
<gene>
    <name evidence="9" type="ORF">BkAM31D_20900</name>
</gene>
<evidence type="ECO:0000256" key="2">
    <source>
        <dbReference type="ARBA" id="ARBA00017823"/>
    </source>
</evidence>
<evidence type="ECO:0000256" key="4">
    <source>
        <dbReference type="ARBA" id="ARBA00022795"/>
    </source>
</evidence>
<proteinExistence type="inferred from homology"/>
<dbReference type="InterPro" id="IPR007412">
    <property type="entry name" value="FlgM"/>
</dbReference>
<dbReference type="InterPro" id="IPR035890">
    <property type="entry name" value="Anti-sigma-28_factor_FlgM_sf"/>
</dbReference>
<evidence type="ECO:0000259" key="8">
    <source>
        <dbReference type="Pfam" id="PF04316"/>
    </source>
</evidence>
<feature type="compositionally biased region" description="Polar residues" evidence="7">
    <location>
        <begin position="1"/>
        <end position="11"/>
    </location>
</feature>
<dbReference type="Pfam" id="PF04316">
    <property type="entry name" value="FlgM"/>
    <property type="match status" value="1"/>
</dbReference>
<reference evidence="9 10" key="1">
    <citation type="submission" date="2017-04" db="EMBL/GenBank/DDBJ databases">
        <title>Bacillus krulwichiae AM31D Genome sequencing and assembly.</title>
        <authorList>
            <person name="Krulwich T.A."/>
            <person name="Anastor L."/>
            <person name="Ehrlich R."/>
            <person name="Ehrlich G.D."/>
            <person name="Janto B."/>
        </authorList>
    </citation>
    <scope>NUCLEOTIDE SEQUENCE [LARGE SCALE GENOMIC DNA]</scope>
    <source>
        <strain evidence="9 10">AM31D</strain>
    </source>
</reference>
<feature type="compositionally biased region" description="Basic and acidic residues" evidence="7">
    <location>
        <begin position="16"/>
        <end position="33"/>
    </location>
</feature>
<dbReference type="InterPro" id="IPR031316">
    <property type="entry name" value="FlgM_C"/>
</dbReference>
<dbReference type="RefSeq" id="WP_066160603.1">
    <property type="nucleotide sequence ID" value="NZ_CP020814.1"/>
</dbReference>
<dbReference type="NCBIfam" id="TIGR03824">
    <property type="entry name" value="FlgM_jcvi"/>
    <property type="match status" value="1"/>
</dbReference>
<feature type="domain" description="Anti-sigma-28 factor FlgM C-terminal" evidence="8">
    <location>
        <begin position="32"/>
        <end position="81"/>
    </location>
</feature>
<dbReference type="SUPFAM" id="SSF101498">
    <property type="entry name" value="Anti-sigma factor FlgM"/>
    <property type="match status" value="1"/>
</dbReference>
<keyword evidence="5" id="KW-0805">Transcription regulation</keyword>
<sequence>MKINPYNSIPQNPYRKQIEKTEKAATTEAKRDKVEISSEALSMQQVTKVEKERQEKVEALKKQIASGEYKVDSKAIANKLYDYWNNN</sequence>
<name>A0A1X9MHR3_9BACI</name>
<keyword evidence="4" id="KW-1005">Bacterial flagellum biogenesis</keyword>
<dbReference type="Proteomes" id="UP000193006">
    <property type="component" value="Chromosome"/>
</dbReference>
<protein>
    <recommendedName>
        <fullName evidence="2">Negative regulator of flagellin synthesis</fullName>
    </recommendedName>
</protein>
<dbReference type="KEGG" id="bkw:BkAM31D_20900"/>
<dbReference type="EMBL" id="CP020814">
    <property type="protein sequence ID" value="ARK32100.1"/>
    <property type="molecule type" value="Genomic_DNA"/>
</dbReference>
<evidence type="ECO:0000256" key="5">
    <source>
        <dbReference type="ARBA" id="ARBA00023015"/>
    </source>
</evidence>
<evidence type="ECO:0000256" key="3">
    <source>
        <dbReference type="ARBA" id="ARBA00022491"/>
    </source>
</evidence>
<comment type="similarity">
    <text evidence="1">Belongs to the FlgM family.</text>
</comment>
<keyword evidence="10" id="KW-1185">Reference proteome</keyword>
<dbReference type="GO" id="GO:0045892">
    <property type="term" value="P:negative regulation of DNA-templated transcription"/>
    <property type="evidence" value="ECO:0007669"/>
    <property type="project" value="InterPro"/>
</dbReference>
<feature type="region of interest" description="Disordered" evidence="7">
    <location>
        <begin position="1"/>
        <end position="33"/>
    </location>
</feature>
<dbReference type="AlphaFoldDB" id="A0A1X9MHR3"/>
<keyword evidence="6" id="KW-0804">Transcription</keyword>
<evidence type="ECO:0000256" key="6">
    <source>
        <dbReference type="ARBA" id="ARBA00023163"/>
    </source>
</evidence>